<feature type="coiled-coil region" evidence="1">
    <location>
        <begin position="384"/>
        <end position="411"/>
    </location>
</feature>
<dbReference type="GO" id="GO:0005776">
    <property type="term" value="C:autophagosome"/>
    <property type="evidence" value="ECO:0007669"/>
    <property type="project" value="TreeGrafter"/>
</dbReference>
<dbReference type="GO" id="GO:0005770">
    <property type="term" value="C:late endosome"/>
    <property type="evidence" value="ECO:0007669"/>
    <property type="project" value="TreeGrafter"/>
</dbReference>
<keyword evidence="1" id="KW-0175">Coiled coil</keyword>
<reference evidence="3" key="1">
    <citation type="journal article" date="2018" name="Genome Biol. Evol.">
        <title>Genomics and development of Lentinus tigrinus, a white-rot wood-decaying mushroom with dimorphic fruiting bodies.</title>
        <authorList>
            <person name="Wu B."/>
            <person name="Xu Z."/>
            <person name="Knudson A."/>
            <person name="Carlson A."/>
            <person name="Chen N."/>
            <person name="Kovaka S."/>
            <person name="LaButti K."/>
            <person name="Lipzen A."/>
            <person name="Pennachio C."/>
            <person name="Riley R."/>
            <person name="Schakwitz W."/>
            <person name="Umezawa K."/>
            <person name="Ohm R.A."/>
            <person name="Grigoriev I.V."/>
            <person name="Nagy L.G."/>
            <person name="Gibbons J."/>
            <person name="Hibbett D."/>
        </authorList>
    </citation>
    <scope>NUCLEOTIDE SEQUENCE [LARGE SCALE GENOMIC DNA]</scope>
    <source>
        <strain evidence="3">ALCF2SS1-6</strain>
    </source>
</reference>
<feature type="compositionally biased region" description="Polar residues" evidence="2">
    <location>
        <begin position="1525"/>
        <end position="1534"/>
    </location>
</feature>
<dbReference type="PANTHER" id="PTHR46753:SF2">
    <property type="entry name" value="FYVE AND COILED-COIL DOMAIN-CONTAINING PROTEIN 1"/>
    <property type="match status" value="1"/>
</dbReference>
<feature type="region of interest" description="Disordered" evidence="2">
    <location>
        <begin position="1580"/>
        <end position="1631"/>
    </location>
</feature>
<feature type="compositionally biased region" description="Low complexity" evidence="2">
    <location>
        <begin position="1360"/>
        <end position="1369"/>
    </location>
</feature>
<keyword evidence="4" id="KW-1185">Reference proteome</keyword>
<dbReference type="OrthoDB" id="10255344at2759"/>
<feature type="compositionally biased region" description="Low complexity" evidence="2">
    <location>
        <begin position="1440"/>
        <end position="1452"/>
    </location>
</feature>
<dbReference type="PANTHER" id="PTHR46753">
    <property type="entry name" value="FYVE AND COILED-COIL DOMAIN-CONTAINING PROTEIN 1"/>
    <property type="match status" value="1"/>
</dbReference>
<evidence type="ECO:0000313" key="3">
    <source>
        <dbReference type="EMBL" id="RPD57111.1"/>
    </source>
</evidence>
<feature type="coiled-coil region" evidence="1">
    <location>
        <begin position="658"/>
        <end position="727"/>
    </location>
</feature>
<protein>
    <submittedName>
        <fullName evidence="3">Uncharacterized protein</fullName>
    </submittedName>
</protein>
<feature type="coiled-coil region" evidence="1">
    <location>
        <begin position="254"/>
        <end position="358"/>
    </location>
</feature>
<accession>A0A5C2S197</accession>
<proteinExistence type="predicted"/>
<dbReference type="Proteomes" id="UP000313359">
    <property type="component" value="Unassembled WGS sequence"/>
</dbReference>
<feature type="region of interest" description="Disordered" evidence="2">
    <location>
        <begin position="1481"/>
        <end position="1536"/>
    </location>
</feature>
<organism evidence="3 4">
    <name type="scientific">Lentinus tigrinus ALCF2SS1-6</name>
    <dbReference type="NCBI Taxonomy" id="1328759"/>
    <lineage>
        <taxon>Eukaryota</taxon>
        <taxon>Fungi</taxon>
        <taxon>Dikarya</taxon>
        <taxon>Basidiomycota</taxon>
        <taxon>Agaricomycotina</taxon>
        <taxon>Agaricomycetes</taxon>
        <taxon>Polyporales</taxon>
        <taxon>Polyporaceae</taxon>
        <taxon>Lentinus</taxon>
    </lineage>
</organism>
<dbReference type="EMBL" id="ML122283">
    <property type="protein sequence ID" value="RPD57111.1"/>
    <property type="molecule type" value="Genomic_DNA"/>
</dbReference>
<feature type="region of interest" description="Disordered" evidence="2">
    <location>
        <begin position="1360"/>
        <end position="1380"/>
    </location>
</feature>
<feature type="region of interest" description="Disordered" evidence="2">
    <location>
        <begin position="1418"/>
        <end position="1460"/>
    </location>
</feature>
<feature type="coiled-coil region" evidence="1">
    <location>
        <begin position="757"/>
        <end position="851"/>
    </location>
</feature>
<dbReference type="GO" id="GO:1901098">
    <property type="term" value="P:positive regulation of autophagosome maturation"/>
    <property type="evidence" value="ECO:0007669"/>
    <property type="project" value="TreeGrafter"/>
</dbReference>
<feature type="coiled-coil region" evidence="1">
    <location>
        <begin position="485"/>
        <end position="610"/>
    </location>
</feature>
<feature type="compositionally biased region" description="Pro residues" evidence="2">
    <location>
        <begin position="1370"/>
        <end position="1379"/>
    </location>
</feature>
<name>A0A5C2S197_9APHY</name>
<evidence type="ECO:0000256" key="2">
    <source>
        <dbReference type="SAM" id="MobiDB-lite"/>
    </source>
</evidence>
<dbReference type="Gene3D" id="1.20.5.340">
    <property type="match status" value="1"/>
</dbReference>
<feature type="compositionally biased region" description="Pro residues" evidence="2">
    <location>
        <begin position="1617"/>
        <end position="1631"/>
    </location>
</feature>
<dbReference type="SUPFAM" id="SSF57997">
    <property type="entry name" value="Tropomyosin"/>
    <property type="match status" value="1"/>
</dbReference>
<feature type="coiled-coil region" evidence="1">
    <location>
        <begin position="881"/>
        <end position="1212"/>
    </location>
</feature>
<evidence type="ECO:0000313" key="4">
    <source>
        <dbReference type="Proteomes" id="UP000313359"/>
    </source>
</evidence>
<feature type="coiled-coil region" evidence="1">
    <location>
        <begin position="40"/>
        <end position="165"/>
    </location>
</feature>
<dbReference type="STRING" id="1328759.A0A5C2S197"/>
<sequence length="1631" mass="181897">MPTWGVGDNHDSDEVRTLKDQIRTKDAQQGTLQSELMKREGELKEVKASLNEALAKLRQDADRVLQLEAALKQRNEDLSNERLTRANAEVALTTAERRLKESEQETLELQSTLDTLSARADSTTAGHSKLEQDNANLHTRIRALERELQNKAQAEEAALRQSQSSSSARYCRQPSEVFSRVPILEKELVELRAASSRQASELQRTVEQLSSTRSKLLQVQNEKIASERHLQKQLADTQAALDDRTEDLRVLRDARGGEDAVDRESNLLERLEEEEKRVAALENELARSAGSRKRDLAMLQDELDRTTQLLEDAKSQAATTEERLSVFAKEREAAFCDRRRLEQEQEYMSQHLQEAEAKISALEYQLAQTCPNPQTTDDNTAAMIEKLLNTIHRLRGERDDYKRRLDFVTAEDRFTIESLERRLAAATAVSVPVTPAVTETGTVTILQGYIQAFHENTQRSTRAALALAIVAQHAGAHRDIETARVEALLREISSTREHLQQAECTLQERQHTLASLEQKLASTSGAFGDTESQVVSLRETIQCLEEELARERNSHAQTGAALSETEAQLHMLTEELTNAEAARDALALEKTHLETDLEAARQDLAEAETSHSEQLAGLSAAAQSGHGAQAQALRAHIHDLELRVQRRTEQIGMHQHDIRRLETNMKLQEERVAELTQELEVVQNEKVAMLEDCRTTREERDNAMRRLDELEEAMETVEESREKEIETLVHVTFAAVAARRDAVIRSRYATTVTHNERASLEERVRSVEDEKAALSAQVISLTAERDQLAKAGQHDLSSTRAQLDEATAKLLDVEEAKAAVESELASARSQLEEKDRELSSLQNQLATARASYVDRQSLEATMFAQEKADLETCLQDSQSSLADWEKLHSEAVEKLKGVEEELRRAEDELASQLASSAARSESEERLRDELAQVRQQHAEEASALEDRLKSVNDELEAMTRLRGEADASRQAVEDELARMKQQLETRLVEAGEALDTASRLEAELAQLKASHAEEMRNLRRELEAITTELRDVSHRKEELEAMHEKALHESQGHATQAEEIQQKAVALEGQLAELRASHAQELQNLQKRLEEADQELRETKASADAQQRDVADELTRAIEELKNRLTALTREADECRAELADEKASHARTRESATAELHEVVAMRDEAEAALVEAENELPGLRAQLEHAEASLRQMEQEKLDLQYQTTNMEAEIQRAKSLERFLESQVADGKRHASSLEVELADLRTKCTTLDKLAQTTEANLAMQTIQHEQLVASLRRELNALRAQPSLEDEIVELKEKNAEYEELLRAKCLEIEENDDKFIDMLKEKKKLNSKIDSLTRKVQNLQAKLAAATEAAAKSAQQPPVVASSPPAPAPPPKPQAVFSPSVLAPAPIITSASTSRTMSRQRVVTAPAFSLEDAAPIQPPPMPAFRPKTPESSRMRMMSGPSSISRPKTPESQSRLPSLPVFKARTPERHRVPTTILSESSSSSSSLIGVKRRAPDDFDDCGSLPPQTFTADSAPLGQADSATPAQPTTPRLRKALQTMRTGFTPVRHTTRAGSASPRRATTGTTTMAAPLPHTIADVTNSPRSSARHEPAKAAAKKGWLGKIRTGPSQPRTFPPRQPVFDPPNMR</sequence>
<dbReference type="GO" id="GO:0072383">
    <property type="term" value="P:plus-end-directed vesicle transport along microtubule"/>
    <property type="evidence" value="ECO:0007669"/>
    <property type="project" value="TreeGrafter"/>
</dbReference>
<gene>
    <name evidence="3" type="ORF">L227DRAFT_594892</name>
</gene>
<evidence type="ECO:0000256" key="1">
    <source>
        <dbReference type="SAM" id="Coils"/>
    </source>
</evidence>
<dbReference type="Gene3D" id="1.10.287.2610">
    <property type="match status" value="1"/>
</dbReference>